<keyword evidence="2" id="KW-1185">Reference proteome</keyword>
<dbReference type="AlphaFoldDB" id="A0A8X6XWI6"/>
<reference evidence="1" key="1">
    <citation type="submission" date="2020-08" db="EMBL/GenBank/DDBJ databases">
        <title>Multicomponent nature underlies the extraordinary mechanical properties of spider dragline silk.</title>
        <authorList>
            <person name="Kono N."/>
            <person name="Nakamura H."/>
            <person name="Mori M."/>
            <person name="Yoshida Y."/>
            <person name="Ohtoshi R."/>
            <person name="Malay A.D."/>
            <person name="Moran D.A.P."/>
            <person name="Tomita M."/>
            <person name="Numata K."/>
            <person name="Arakawa K."/>
        </authorList>
    </citation>
    <scope>NUCLEOTIDE SEQUENCE</scope>
</reference>
<organism evidence="1 2">
    <name type="scientific">Trichonephila inaurata madagascariensis</name>
    <dbReference type="NCBI Taxonomy" id="2747483"/>
    <lineage>
        <taxon>Eukaryota</taxon>
        <taxon>Metazoa</taxon>
        <taxon>Ecdysozoa</taxon>
        <taxon>Arthropoda</taxon>
        <taxon>Chelicerata</taxon>
        <taxon>Arachnida</taxon>
        <taxon>Araneae</taxon>
        <taxon>Araneomorphae</taxon>
        <taxon>Entelegynae</taxon>
        <taxon>Araneoidea</taxon>
        <taxon>Nephilidae</taxon>
        <taxon>Trichonephila</taxon>
        <taxon>Trichonephila inaurata</taxon>
    </lineage>
</organism>
<evidence type="ECO:0000313" key="1">
    <source>
        <dbReference type="EMBL" id="GFY60651.1"/>
    </source>
</evidence>
<proteinExistence type="predicted"/>
<dbReference type="Proteomes" id="UP000886998">
    <property type="component" value="Unassembled WGS sequence"/>
</dbReference>
<dbReference type="EMBL" id="BMAV01013234">
    <property type="protein sequence ID" value="GFY60651.1"/>
    <property type="molecule type" value="Genomic_DNA"/>
</dbReference>
<sequence>MASREKFPTIEEQRSFKTRFRSGGKTGGFIGGWSRGVVCPDNARPHAPRVKKMELNKFKWGLDHPPHSPAMRGFPSVWCTEKTLERKVSTDEYSETVGLISSQPHKFLGTRNPAVFHHGVVVLRPMVYILNKVYICTHRVVSYLFI</sequence>
<comment type="caution">
    <text evidence="1">The sequence shown here is derived from an EMBL/GenBank/DDBJ whole genome shotgun (WGS) entry which is preliminary data.</text>
</comment>
<protein>
    <submittedName>
        <fullName evidence="1">Uncharacterized protein</fullName>
    </submittedName>
</protein>
<gene>
    <name evidence="1" type="ORF">TNIN_233771</name>
</gene>
<name>A0A8X6XWI6_9ARAC</name>
<accession>A0A8X6XWI6</accession>
<evidence type="ECO:0000313" key="2">
    <source>
        <dbReference type="Proteomes" id="UP000886998"/>
    </source>
</evidence>